<gene>
    <name evidence="1" type="ORF">B2H94_19225</name>
</gene>
<proteinExistence type="predicted"/>
<reference evidence="1 2" key="1">
    <citation type="submission" date="2017-02" db="EMBL/GenBank/DDBJ databases">
        <title>Differentiating clades of botulinum-neurotoxin-producing Clostridia with a simple, multiplex PCR assay.</title>
        <authorList>
            <person name="Williamson C.H.D."/>
            <person name="Vazquez A."/>
            <person name="Hill K."/>
            <person name="Smith T.J."/>
            <person name="Nottingham R."/>
            <person name="Stone N.E."/>
            <person name="Sobek C.J."/>
            <person name="Cocking J.H."/>
            <person name="Fernandez R.A."/>
            <person name="Caballero P.A."/>
            <person name="Leiser O.P."/>
            <person name="Keim P."/>
            <person name="Sahl J.W."/>
        </authorList>
    </citation>
    <scope>NUCLEOTIDE SEQUENCE [LARGE SCALE GENOMIC DNA]</scope>
    <source>
        <strain evidence="1 2">CLS_DGF_0088_06</strain>
    </source>
</reference>
<sequence length="208" mass="23099">MLRFMLCDKDKKKLQQKLEDLHCNQCDIILCGGCCCDCGFDSCCDVATSKCDCCVDPMENLLNQLRSILAPNATIQVTLDTGATQSFQVNQIVSIEDSIINIQNTSFISICNISRVRWRDIGTINQINLLPPVCTCEECDCCERPLRENLNKFINANVSLQFKGQQDLNAFQSLTIRKVGLGIVVGQNTVDGAPDAYSICKITRFNAI</sequence>
<dbReference type="AlphaFoldDB" id="A0ABD6RL52"/>
<comment type="caution">
    <text evidence="1">The sequence shown here is derived from an EMBL/GenBank/DDBJ whole genome shotgun (WGS) entry which is preliminary data.</text>
</comment>
<organism evidence="1 2">
    <name type="scientific">Clostridium sporogenes</name>
    <dbReference type="NCBI Taxonomy" id="1509"/>
    <lineage>
        <taxon>Bacteria</taxon>
        <taxon>Bacillati</taxon>
        <taxon>Bacillota</taxon>
        <taxon>Clostridia</taxon>
        <taxon>Eubacteriales</taxon>
        <taxon>Clostridiaceae</taxon>
        <taxon>Clostridium</taxon>
    </lineage>
</organism>
<evidence type="ECO:0000313" key="2">
    <source>
        <dbReference type="Proteomes" id="UP000193911"/>
    </source>
</evidence>
<accession>A0ABD6RL52</accession>
<dbReference type="Proteomes" id="UP000193911">
    <property type="component" value="Unassembled WGS sequence"/>
</dbReference>
<evidence type="ECO:0000313" key="1">
    <source>
        <dbReference type="EMBL" id="OSB14623.1"/>
    </source>
</evidence>
<name>A0ABD6RL52_CLOSG</name>
<protein>
    <submittedName>
        <fullName evidence="1">Uncharacterized protein</fullName>
    </submittedName>
</protein>
<dbReference type="EMBL" id="MWJJ01000008">
    <property type="protein sequence ID" value="OSB14623.1"/>
    <property type="molecule type" value="Genomic_DNA"/>
</dbReference>